<sequence>MRRRGRAGGTPRRRASVRRSIGGGGRRVNSRAAHRVPRSPNRLVRVARPSDLLVPALGGALFALIAGLVGARAAGLGVGLAVGLGVWAGVLGWALRRPLRRLRVARRALPQASRDWIADHVRLYGTLDDRGRRRFERDVAFALDGLTFEGAGGAKATDELRLMVAAGAALLLHGRPDWELPTERTVLLVPDTFDEAYGDEEPGVYDGMVHHQGPIVLSTRAVQDGWAYEDGHNVVLHELAHVFDFEGWEADGVPSFLDPRSAEAWTTLMRREMRRAERGQGVLRAYAASAPAELFAVATEQFFERPARLRNHHSELFDALVAFYNLTPPDEPELGAGESLMSRRWS</sequence>
<feature type="compositionally biased region" description="Basic residues" evidence="1">
    <location>
        <begin position="1"/>
        <end position="17"/>
    </location>
</feature>
<dbReference type="Gene3D" id="3.40.390.10">
    <property type="entry name" value="Collagenase (Catalytic Domain)"/>
    <property type="match status" value="1"/>
</dbReference>
<keyword evidence="4" id="KW-1185">Reference proteome</keyword>
<evidence type="ECO:0000313" key="4">
    <source>
        <dbReference type="Proteomes" id="UP000216339"/>
    </source>
</evidence>
<dbReference type="InterPro" id="IPR042252">
    <property type="entry name" value="MtfA_N"/>
</dbReference>
<keyword evidence="2" id="KW-0472">Membrane</keyword>
<organism evidence="3 4">
    <name type="scientific">Rubrivirga marina</name>
    <dbReference type="NCBI Taxonomy" id="1196024"/>
    <lineage>
        <taxon>Bacteria</taxon>
        <taxon>Pseudomonadati</taxon>
        <taxon>Rhodothermota</taxon>
        <taxon>Rhodothermia</taxon>
        <taxon>Rhodothermales</taxon>
        <taxon>Rubricoccaceae</taxon>
        <taxon>Rubrivirga</taxon>
    </lineage>
</organism>
<feature type="transmembrane region" description="Helical" evidence="2">
    <location>
        <begin position="76"/>
        <end position="95"/>
    </location>
</feature>
<dbReference type="CDD" id="cd20169">
    <property type="entry name" value="Peptidase_M90_mtfA"/>
    <property type="match status" value="1"/>
</dbReference>
<dbReference type="PANTHER" id="PTHR30164:SF2">
    <property type="entry name" value="PROTEIN MTFA"/>
    <property type="match status" value="1"/>
</dbReference>
<keyword evidence="2" id="KW-0812">Transmembrane</keyword>
<dbReference type="Pfam" id="PF06167">
    <property type="entry name" value="Peptidase_M90"/>
    <property type="match status" value="1"/>
</dbReference>
<proteinExistence type="predicted"/>
<protein>
    <recommendedName>
        <fullName evidence="5">Peptidase</fullName>
    </recommendedName>
</protein>
<comment type="caution">
    <text evidence="3">The sequence shown here is derived from an EMBL/GenBank/DDBJ whole genome shotgun (WGS) entry which is preliminary data.</text>
</comment>
<dbReference type="SUPFAM" id="SSF55486">
    <property type="entry name" value="Metalloproteases ('zincins'), catalytic domain"/>
    <property type="match status" value="1"/>
</dbReference>
<dbReference type="GO" id="GO:0004177">
    <property type="term" value="F:aminopeptidase activity"/>
    <property type="evidence" value="ECO:0007669"/>
    <property type="project" value="TreeGrafter"/>
</dbReference>
<dbReference type="InterPro" id="IPR024079">
    <property type="entry name" value="MetalloPept_cat_dom_sf"/>
</dbReference>
<feature type="transmembrane region" description="Helical" evidence="2">
    <location>
        <begin position="52"/>
        <end position="70"/>
    </location>
</feature>
<dbReference type="GO" id="GO:0005829">
    <property type="term" value="C:cytosol"/>
    <property type="evidence" value="ECO:0007669"/>
    <property type="project" value="TreeGrafter"/>
</dbReference>
<evidence type="ECO:0008006" key="5">
    <source>
        <dbReference type="Google" id="ProtNLM"/>
    </source>
</evidence>
<feature type="region of interest" description="Disordered" evidence="1">
    <location>
        <begin position="1"/>
        <end position="36"/>
    </location>
</feature>
<gene>
    <name evidence="3" type="ORF">BSZ37_11095</name>
</gene>
<dbReference type="PANTHER" id="PTHR30164">
    <property type="entry name" value="MTFA PEPTIDASE"/>
    <property type="match status" value="1"/>
</dbReference>
<keyword evidence="2" id="KW-1133">Transmembrane helix</keyword>
<evidence type="ECO:0000256" key="1">
    <source>
        <dbReference type="SAM" id="MobiDB-lite"/>
    </source>
</evidence>
<dbReference type="Proteomes" id="UP000216339">
    <property type="component" value="Unassembled WGS sequence"/>
</dbReference>
<name>A0A271J7Z3_9BACT</name>
<dbReference type="InterPro" id="IPR010384">
    <property type="entry name" value="MtfA_fam"/>
</dbReference>
<accession>A0A271J7Z3</accession>
<dbReference type="AlphaFoldDB" id="A0A271J7Z3"/>
<evidence type="ECO:0000256" key="2">
    <source>
        <dbReference type="SAM" id="Phobius"/>
    </source>
</evidence>
<reference evidence="3 4" key="1">
    <citation type="submission" date="2016-11" db="EMBL/GenBank/DDBJ databases">
        <title>Study of marine rhodopsin-containing bacteria.</title>
        <authorList>
            <person name="Yoshizawa S."/>
            <person name="Kumagai Y."/>
            <person name="Kogure K."/>
        </authorList>
    </citation>
    <scope>NUCLEOTIDE SEQUENCE [LARGE SCALE GENOMIC DNA]</scope>
    <source>
        <strain evidence="3 4">SAORIC-28</strain>
    </source>
</reference>
<dbReference type="GO" id="GO:0008237">
    <property type="term" value="F:metallopeptidase activity"/>
    <property type="evidence" value="ECO:0007669"/>
    <property type="project" value="InterPro"/>
</dbReference>
<dbReference type="EMBL" id="MQWD01000001">
    <property type="protein sequence ID" value="PAP78749.1"/>
    <property type="molecule type" value="Genomic_DNA"/>
</dbReference>
<evidence type="ECO:0000313" key="3">
    <source>
        <dbReference type="EMBL" id="PAP78749.1"/>
    </source>
</evidence>
<dbReference type="Gene3D" id="1.10.472.150">
    <property type="entry name" value="Glucose-regulated metallo-peptidase M90, N-terminal domain"/>
    <property type="match status" value="1"/>
</dbReference>